<organism evidence="3 4">
    <name type="scientific">Ancylobacter mangrovi</name>
    <dbReference type="NCBI Taxonomy" id="2972472"/>
    <lineage>
        <taxon>Bacteria</taxon>
        <taxon>Pseudomonadati</taxon>
        <taxon>Pseudomonadota</taxon>
        <taxon>Alphaproteobacteria</taxon>
        <taxon>Hyphomicrobiales</taxon>
        <taxon>Xanthobacteraceae</taxon>
        <taxon>Ancylobacter</taxon>
    </lineage>
</organism>
<comment type="similarity">
    <text evidence="1">Belongs to the CapA family.</text>
</comment>
<name>A0A9X2PHI4_9HYPH</name>
<dbReference type="AlphaFoldDB" id="A0A9X2PHI4"/>
<dbReference type="PANTHER" id="PTHR33393:SF13">
    <property type="entry name" value="PGA BIOSYNTHESIS PROTEIN CAPA"/>
    <property type="match status" value="1"/>
</dbReference>
<reference evidence="3" key="1">
    <citation type="submission" date="2022-08" db="EMBL/GenBank/DDBJ databases">
        <authorList>
            <person name="Li F."/>
        </authorList>
    </citation>
    <scope>NUCLEOTIDE SEQUENCE</scope>
    <source>
        <strain evidence="3">MQZ15Z-1</strain>
    </source>
</reference>
<dbReference type="Proteomes" id="UP001151088">
    <property type="component" value="Unassembled WGS sequence"/>
</dbReference>
<dbReference type="Pfam" id="PF09587">
    <property type="entry name" value="PGA_cap"/>
    <property type="match status" value="1"/>
</dbReference>
<dbReference type="SUPFAM" id="SSF56300">
    <property type="entry name" value="Metallo-dependent phosphatases"/>
    <property type="match status" value="1"/>
</dbReference>
<dbReference type="EMBL" id="JANTHZ010000010">
    <property type="protein sequence ID" value="MCS0497191.1"/>
    <property type="molecule type" value="Genomic_DNA"/>
</dbReference>
<dbReference type="InterPro" id="IPR052169">
    <property type="entry name" value="CW_Biosynth-Accessory"/>
</dbReference>
<dbReference type="Gene3D" id="3.60.21.10">
    <property type="match status" value="1"/>
</dbReference>
<dbReference type="InterPro" id="IPR019079">
    <property type="entry name" value="Capsule_synth_CapA"/>
</dbReference>
<keyword evidence="4" id="KW-1185">Reference proteome</keyword>
<gene>
    <name evidence="3" type="ORF">NVS89_19060</name>
</gene>
<feature type="domain" description="Capsule synthesis protein CapA" evidence="2">
    <location>
        <begin position="9"/>
        <end position="269"/>
    </location>
</feature>
<dbReference type="PANTHER" id="PTHR33393">
    <property type="entry name" value="POLYGLUTAMINE SYNTHESIS ACCESSORY PROTEIN RV0574C-RELATED"/>
    <property type="match status" value="1"/>
</dbReference>
<dbReference type="InterPro" id="IPR029052">
    <property type="entry name" value="Metallo-depent_PP-like"/>
</dbReference>
<evidence type="ECO:0000259" key="2">
    <source>
        <dbReference type="SMART" id="SM00854"/>
    </source>
</evidence>
<accession>A0A9X2PHI4</accession>
<evidence type="ECO:0000313" key="4">
    <source>
        <dbReference type="Proteomes" id="UP001151088"/>
    </source>
</evidence>
<dbReference type="SMART" id="SM00854">
    <property type="entry name" value="PGA_cap"/>
    <property type="match status" value="1"/>
</dbReference>
<protein>
    <submittedName>
        <fullName evidence="3">CapA family protein</fullName>
    </submittedName>
</protein>
<sequence>MESKKKQLTMLLVGDVFVQRDDPPSVFKYVGDFLKSGDFTLGNLEGSTSDSGAPWSIKETNWRADARQVTALSAAGFDAVTVANNHMLDFGHDALRETLGHLDRLGIKHTGGGENFAEAHRPAIVEKHGCRIALLGYTSVFIPEWAAGPDTPGLAVMRARTSYEAPRRVFEVPGTPPIVRTRLFEEDREQLAADIAAARRGADIVVCAFHWGVSRGYREIAEYQVELGRHAVDVGADLVVGSHPHVLQGIEVYKGRAIFYSLGNFTFAQQNLKKGHENETMIVRCLIEDKRICAVEYIPARMDGEINPHALDLTCGADVVDLVAQRSARFQTRFTPHGDAVRLAGAGAA</sequence>
<evidence type="ECO:0000313" key="3">
    <source>
        <dbReference type="EMBL" id="MCS0497191.1"/>
    </source>
</evidence>
<proteinExistence type="inferred from homology"/>
<evidence type="ECO:0000256" key="1">
    <source>
        <dbReference type="ARBA" id="ARBA00005662"/>
    </source>
</evidence>
<dbReference type="RefSeq" id="WP_258734344.1">
    <property type="nucleotide sequence ID" value="NZ_JANTHZ010000010.1"/>
</dbReference>
<comment type="caution">
    <text evidence="3">The sequence shown here is derived from an EMBL/GenBank/DDBJ whole genome shotgun (WGS) entry which is preliminary data.</text>
</comment>
<dbReference type="CDD" id="cd07381">
    <property type="entry name" value="MPP_CapA"/>
    <property type="match status" value="1"/>
</dbReference>